<proteinExistence type="predicted"/>
<dbReference type="EMBL" id="CM042017">
    <property type="protein sequence ID" value="KAI3688595.1"/>
    <property type="molecule type" value="Genomic_DNA"/>
</dbReference>
<accession>A0ACB8YSY8</accession>
<reference evidence="1 2" key="2">
    <citation type="journal article" date="2022" name="Mol. Ecol. Resour.">
        <title>The genomes of chicory, endive, great burdock and yacon provide insights into Asteraceae paleo-polyploidization history and plant inulin production.</title>
        <authorList>
            <person name="Fan W."/>
            <person name="Wang S."/>
            <person name="Wang H."/>
            <person name="Wang A."/>
            <person name="Jiang F."/>
            <person name="Liu H."/>
            <person name="Zhao H."/>
            <person name="Xu D."/>
            <person name="Zhang Y."/>
        </authorList>
    </citation>
    <scope>NUCLEOTIDE SEQUENCE [LARGE SCALE GENOMIC DNA]</scope>
    <source>
        <strain evidence="2">cv. Punajuju</strain>
        <tissue evidence="1">Leaves</tissue>
    </source>
</reference>
<evidence type="ECO:0000313" key="2">
    <source>
        <dbReference type="Proteomes" id="UP001055811"/>
    </source>
</evidence>
<gene>
    <name evidence="1" type="ORF">L2E82_46277</name>
</gene>
<protein>
    <submittedName>
        <fullName evidence="1">Uncharacterized protein</fullName>
    </submittedName>
</protein>
<comment type="caution">
    <text evidence="1">The sequence shown here is derived from an EMBL/GenBank/DDBJ whole genome shotgun (WGS) entry which is preliminary data.</text>
</comment>
<dbReference type="Proteomes" id="UP001055811">
    <property type="component" value="Linkage Group LG09"/>
</dbReference>
<sequence>MLSKGEPLGRTVHIMTAGAPPVSGSKYVIISGGENLGSVEVESVLYLHTAVNEATVVGRPEFWGETPCAFVSLKDDGGKPLPTAEEIMEFCKGKLTGYMIQREKMDLRIELGLVDGGWSSTERENAGEFHRTRKHETQPSPSLAWTHSLGLCRRRKEAVPENAIAR</sequence>
<reference evidence="2" key="1">
    <citation type="journal article" date="2022" name="Mol. Ecol. Resour.">
        <title>The genomes of chicory, endive, great burdock and yacon provide insights into Asteraceae palaeo-polyploidization history and plant inulin production.</title>
        <authorList>
            <person name="Fan W."/>
            <person name="Wang S."/>
            <person name="Wang H."/>
            <person name="Wang A."/>
            <person name="Jiang F."/>
            <person name="Liu H."/>
            <person name="Zhao H."/>
            <person name="Xu D."/>
            <person name="Zhang Y."/>
        </authorList>
    </citation>
    <scope>NUCLEOTIDE SEQUENCE [LARGE SCALE GENOMIC DNA]</scope>
    <source>
        <strain evidence="2">cv. Punajuju</strain>
    </source>
</reference>
<name>A0ACB8YSY8_CICIN</name>
<organism evidence="1 2">
    <name type="scientific">Cichorium intybus</name>
    <name type="common">Chicory</name>
    <dbReference type="NCBI Taxonomy" id="13427"/>
    <lineage>
        <taxon>Eukaryota</taxon>
        <taxon>Viridiplantae</taxon>
        <taxon>Streptophyta</taxon>
        <taxon>Embryophyta</taxon>
        <taxon>Tracheophyta</taxon>
        <taxon>Spermatophyta</taxon>
        <taxon>Magnoliopsida</taxon>
        <taxon>eudicotyledons</taxon>
        <taxon>Gunneridae</taxon>
        <taxon>Pentapetalae</taxon>
        <taxon>asterids</taxon>
        <taxon>campanulids</taxon>
        <taxon>Asterales</taxon>
        <taxon>Asteraceae</taxon>
        <taxon>Cichorioideae</taxon>
        <taxon>Cichorieae</taxon>
        <taxon>Cichoriinae</taxon>
        <taxon>Cichorium</taxon>
    </lineage>
</organism>
<keyword evidence="2" id="KW-1185">Reference proteome</keyword>
<evidence type="ECO:0000313" key="1">
    <source>
        <dbReference type="EMBL" id="KAI3688595.1"/>
    </source>
</evidence>